<name>A0A255DC85_9MYCO</name>
<dbReference type="Pfam" id="PF21814">
    <property type="entry name" value="DUF6883"/>
    <property type="match status" value="1"/>
</dbReference>
<reference evidence="3 4" key="1">
    <citation type="submission" date="2017-07" db="EMBL/GenBank/DDBJ databases">
        <title>The new phylogeny of genus Mycobacterium.</title>
        <authorList>
            <person name="Tortoli E."/>
            <person name="Trovato A."/>
            <person name="Cirillo D.M."/>
        </authorList>
    </citation>
    <scope>NUCLEOTIDE SEQUENCE [LARGE SCALE GENOMIC DNA]</scope>
    <source>
        <strain evidence="3 4">ATCC 33027</strain>
    </source>
</reference>
<feature type="domain" description="Outer membrane channel protein CpnT-like N-terminal" evidence="2">
    <location>
        <begin position="133"/>
        <end position="258"/>
    </location>
</feature>
<dbReference type="InterPro" id="IPR057746">
    <property type="entry name" value="CpnT-like_N"/>
</dbReference>
<feature type="domain" description="DUF6883" evidence="1">
    <location>
        <begin position="355"/>
        <end position="449"/>
    </location>
</feature>
<dbReference type="EMBL" id="NOZR01000018">
    <property type="protein sequence ID" value="OYN77079.1"/>
    <property type="molecule type" value="Genomic_DNA"/>
</dbReference>
<evidence type="ECO:0008006" key="5">
    <source>
        <dbReference type="Google" id="ProtNLM"/>
    </source>
</evidence>
<dbReference type="AlphaFoldDB" id="A0A255DC85"/>
<evidence type="ECO:0000259" key="2">
    <source>
        <dbReference type="Pfam" id="PF25547"/>
    </source>
</evidence>
<dbReference type="Pfam" id="PF25547">
    <property type="entry name" value="WXG100_2"/>
    <property type="match status" value="1"/>
</dbReference>
<evidence type="ECO:0000259" key="1">
    <source>
        <dbReference type="Pfam" id="PF21814"/>
    </source>
</evidence>
<comment type="caution">
    <text evidence="3">The sequence shown here is derived from an EMBL/GenBank/DDBJ whole genome shotgun (WGS) entry which is preliminary data.</text>
</comment>
<dbReference type="Proteomes" id="UP000216063">
    <property type="component" value="Unassembled WGS sequence"/>
</dbReference>
<accession>A0A255DC85</accession>
<evidence type="ECO:0000313" key="4">
    <source>
        <dbReference type="Proteomes" id="UP000216063"/>
    </source>
</evidence>
<evidence type="ECO:0000313" key="3">
    <source>
        <dbReference type="EMBL" id="OYN77079.1"/>
    </source>
</evidence>
<proteinExistence type="predicted"/>
<organism evidence="3 4">
    <name type="scientific">Mycolicibacterium sphagni</name>
    <dbReference type="NCBI Taxonomy" id="1786"/>
    <lineage>
        <taxon>Bacteria</taxon>
        <taxon>Bacillati</taxon>
        <taxon>Actinomycetota</taxon>
        <taxon>Actinomycetes</taxon>
        <taxon>Mycobacteriales</taxon>
        <taxon>Mycobacteriaceae</taxon>
        <taxon>Mycolicibacterium</taxon>
    </lineage>
</organism>
<gene>
    <name evidence="3" type="ORF">CG716_19710</name>
</gene>
<dbReference type="InterPro" id="IPR049250">
    <property type="entry name" value="DUF6883"/>
</dbReference>
<sequence length="451" mass="46909">MAVTQDVDSEVLFSAARVFTSVRTSAGSAVTGLASSLSGSAGMAGIDTGAHAWAVKYDPLARALIKSATADVQGAGQCSDLLFATGVNHLNADGQSAINNETVLEMPPTGAPAFPEASLPPAEGGHGDVPEWWHTISAYVQGELWPNGHQDKLRAASDSWTSAARQLRASAQLVNGGPSSIGAIAPLSDQKSPEFPDLINNCTMVRDHMTDTANGFDDAAKVCSAYAQAIDDAHSKIIHEMVVLGATVAVSEIIAAVLIPFTAGASEAVSKVVDVSRLTATGARIATIIREFRAAAELSALPAVSAAGAAARSLTELGPLLAARPTIFAAEVAGRGASRVDAAEAKKLGDESVKDKLEKYLLNPDHPTGGAKAKWFDQALGFTRENAADLQRKIVFDPAKAVETGVTEYGTKYNQVIPIVGANGKTIDVTFAFIRNNDGVVRLVTAIPTKR</sequence>
<protein>
    <recommendedName>
        <fullName evidence="5">Bacterial CdiA-CT RNAse A domain-containing protein</fullName>
    </recommendedName>
</protein>
<keyword evidence="4" id="KW-1185">Reference proteome</keyword>